<dbReference type="STRING" id="1279009.ADICEAN_02291"/>
<proteinExistence type="predicted"/>
<keyword evidence="3 5" id="KW-1133">Transmembrane helix</keyword>
<feature type="transmembrane region" description="Helical" evidence="5">
    <location>
        <begin position="12"/>
        <end position="30"/>
    </location>
</feature>
<feature type="transmembrane region" description="Helical" evidence="5">
    <location>
        <begin position="359"/>
        <end position="378"/>
    </location>
</feature>
<dbReference type="Pfam" id="PF00916">
    <property type="entry name" value="Sulfate_transp"/>
    <property type="match status" value="1"/>
</dbReference>
<keyword evidence="4 5" id="KW-0472">Membrane</keyword>
<sequence>MLSFKEIKYDLPSGIVVFLVAIPLCLGIAMASGAPLFSGIIAGIVGGLVVTLISGSQLGVSGPAAGLAVIVLTAINDLGSYPVFLSAVVLAGALQLILGFLKAGSIGYYFPSSVIKGMLAGIGVIIILKQIPHALGYDADYEGDLNFVQPDGENTFSELVNALNYVSPAAVIISVLSLIILIFWDKVLSKRGKIFSIIQGPLVVVLLGVGLNLLFQNYFPGIYLRDNQLVELPVADSIGGFFQQFTFPDFSRLLSYEVLVIAATLAIVASLETLLSLEATDKLDPYKRISPASRELTAQGVGNMVSGLIGGLPITQVIVRSSTNIQSGGRTKLAAFIHGLMILGCVMFVPYLLNLIPLASLAAVLFMVGYKLAQPALFMSMYRNGWSQFLPFIVTIIGIVFTDLLTGIGIGMVVAIFFLLKNNYHVSYYISEEKSPQGPKKYRMVLAEEVTFLNKGNIMTALRRMPDDVELEIDLSRSAVVDFDVMELIENFKDTARRKNIQLRVIESTPRNPGKPLVVPLAESPARVEE</sequence>
<protein>
    <submittedName>
        <fullName evidence="7">Putative sulfate transporter ychM</fullName>
    </submittedName>
</protein>
<evidence type="ECO:0000256" key="3">
    <source>
        <dbReference type="ARBA" id="ARBA00022989"/>
    </source>
</evidence>
<dbReference type="GO" id="GO:0016020">
    <property type="term" value="C:membrane"/>
    <property type="evidence" value="ECO:0007669"/>
    <property type="project" value="UniProtKB-SubCell"/>
</dbReference>
<evidence type="ECO:0000259" key="6">
    <source>
        <dbReference type="Pfam" id="PF00916"/>
    </source>
</evidence>
<dbReference type="PATRIC" id="fig|1279009.4.peg.2324"/>
<dbReference type="InterPro" id="IPR011547">
    <property type="entry name" value="SLC26A/SulP_dom"/>
</dbReference>
<evidence type="ECO:0000256" key="5">
    <source>
        <dbReference type="SAM" id="Phobius"/>
    </source>
</evidence>
<accession>M7NLB6</accession>
<comment type="subcellular location">
    <subcellularLocation>
        <location evidence="1">Membrane</location>
        <topology evidence="1">Multi-pass membrane protein</topology>
    </subcellularLocation>
</comment>
<feature type="transmembrane region" description="Helical" evidence="5">
    <location>
        <begin position="58"/>
        <end position="75"/>
    </location>
</feature>
<evidence type="ECO:0000256" key="4">
    <source>
        <dbReference type="ARBA" id="ARBA00023136"/>
    </source>
</evidence>
<feature type="transmembrane region" description="Helical" evidence="5">
    <location>
        <begin position="196"/>
        <end position="215"/>
    </location>
</feature>
<dbReference type="Proteomes" id="UP000011910">
    <property type="component" value="Unassembled WGS sequence"/>
</dbReference>
<organism evidence="7 8">
    <name type="scientific">Cesiribacter andamanensis AMV16</name>
    <dbReference type="NCBI Taxonomy" id="1279009"/>
    <lineage>
        <taxon>Bacteria</taxon>
        <taxon>Pseudomonadati</taxon>
        <taxon>Bacteroidota</taxon>
        <taxon>Cytophagia</taxon>
        <taxon>Cytophagales</taxon>
        <taxon>Cesiribacteraceae</taxon>
        <taxon>Cesiribacter</taxon>
    </lineage>
</organism>
<evidence type="ECO:0000256" key="1">
    <source>
        <dbReference type="ARBA" id="ARBA00004141"/>
    </source>
</evidence>
<dbReference type="OrthoDB" id="9769739at2"/>
<feature type="transmembrane region" description="Helical" evidence="5">
    <location>
        <begin position="81"/>
        <end position="101"/>
    </location>
</feature>
<evidence type="ECO:0000313" key="8">
    <source>
        <dbReference type="Proteomes" id="UP000011910"/>
    </source>
</evidence>
<gene>
    <name evidence="7" type="primary">ychM_1</name>
    <name evidence="7" type="ORF">ADICEAN_02291</name>
</gene>
<keyword evidence="8" id="KW-1185">Reference proteome</keyword>
<feature type="transmembrane region" description="Helical" evidence="5">
    <location>
        <begin position="333"/>
        <end position="353"/>
    </location>
</feature>
<dbReference type="EMBL" id="AODQ01000053">
    <property type="protein sequence ID" value="EMR02585.1"/>
    <property type="molecule type" value="Genomic_DNA"/>
</dbReference>
<feature type="transmembrane region" description="Helical" evidence="5">
    <location>
        <begin position="390"/>
        <end position="420"/>
    </location>
</feature>
<feature type="transmembrane region" description="Helical" evidence="5">
    <location>
        <begin position="108"/>
        <end position="128"/>
    </location>
</feature>
<dbReference type="AlphaFoldDB" id="M7NLB6"/>
<feature type="transmembrane region" description="Helical" evidence="5">
    <location>
        <begin position="165"/>
        <end position="184"/>
    </location>
</feature>
<name>M7NLB6_9BACT</name>
<dbReference type="PANTHER" id="PTHR11814">
    <property type="entry name" value="SULFATE TRANSPORTER"/>
    <property type="match status" value="1"/>
</dbReference>
<keyword evidence="2 5" id="KW-0812">Transmembrane</keyword>
<evidence type="ECO:0000313" key="7">
    <source>
        <dbReference type="EMBL" id="EMR02585.1"/>
    </source>
</evidence>
<dbReference type="GO" id="GO:0055085">
    <property type="term" value="P:transmembrane transport"/>
    <property type="evidence" value="ECO:0007669"/>
    <property type="project" value="InterPro"/>
</dbReference>
<feature type="domain" description="SLC26A/SulP transporter" evidence="6">
    <location>
        <begin position="8"/>
        <end position="384"/>
    </location>
</feature>
<feature type="transmembrane region" description="Helical" evidence="5">
    <location>
        <begin position="258"/>
        <end position="277"/>
    </location>
</feature>
<evidence type="ECO:0000256" key="2">
    <source>
        <dbReference type="ARBA" id="ARBA00022692"/>
    </source>
</evidence>
<dbReference type="RefSeq" id="WP_009195684.1">
    <property type="nucleotide sequence ID" value="NZ_AODQ01000053.1"/>
</dbReference>
<comment type="caution">
    <text evidence="7">The sequence shown here is derived from an EMBL/GenBank/DDBJ whole genome shotgun (WGS) entry which is preliminary data.</text>
</comment>
<reference evidence="7 8" key="1">
    <citation type="journal article" date="2013" name="Genome Announc.">
        <title>Draft Genome Sequence of Cesiribacter andamanensis Strain AMV16T, Isolated from a Soil Sample from a Mud Volcano in the Andaman Islands, India.</title>
        <authorList>
            <person name="Shivaji S."/>
            <person name="Ara S."/>
            <person name="Begum Z."/>
            <person name="Srinivas T.N."/>
            <person name="Singh A."/>
            <person name="Kumar Pinnaka A."/>
        </authorList>
    </citation>
    <scope>NUCLEOTIDE SEQUENCE [LARGE SCALE GENOMIC DNA]</scope>
    <source>
        <strain evidence="7 8">AMV16</strain>
    </source>
</reference>
<dbReference type="eggNOG" id="COG0659">
    <property type="taxonomic scope" value="Bacteria"/>
</dbReference>
<dbReference type="InterPro" id="IPR001902">
    <property type="entry name" value="SLC26A/SulP_fam"/>
</dbReference>